<proteinExistence type="inferred from homology"/>
<dbReference type="KEGG" id="mehf:MmiHf6_15430"/>
<dbReference type="EMBL" id="CP131059">
    <property type="protein sequence ID" value="WNY24213.1"/>
    <property type="molecule type" value="Genomic_DNA"/>
</dbReference>
<accession>A0AA96V376</accession>
<dbReference type="NCBIfam" id="NF003142">
    <property type="entry name" value="PRK04057.1"/>
    <property type="match status" value="1"/>
</dbReference>
<evidence type="ECO:0000256" key="1">
    <source>
        <dbReference type="ARBA" id="ARBA00022980"/>
    </source>
</evidence>
<protein>
    <recommendedName>
        <fullName evidence="3">Small ribosomal subunit protein eS1</fullName>
    </recommendedName>
</protein>
<dbReference type="GO" id="GO:0003735">
    <property type="term" value="F:structural constituent of ribosome"/>
    <property type="evidence" value="ECO:0007669"/>
    <property type="project" value="InterPro"/>
</dbReference>
<dbReference type="GO" id="GO:1990904">
    <property type="term" value="C:ribonucleoprotein complex"/>
    <property type="evidence" value="ECO:0007669"/>
    <property type="project" value="UniProtKB-KW"/>
</dbReference>
<evidence type="ECO:0000256" key="3">
    <source>
        <dbReference type="HAMAP-Rule" id="MF_00359"/>
    </source>
</evidence>
<dbReference type="InterPro" id="IPR030838">
    <property type="entry name" value="Ribosomal_eS1_arc"/>
</dbReference>
<evidence type="ECO:0000313" key="6">
    <source>
        <dbReference type="Proteomes" id="UP001302978"/>
    </source>
</evidence>
<keyword evidence="6" id="KW-1185">Reference proteome</keyword>
<name>A0AA96V376_9EURY</name>
<dbReference type="Pfam" id="PF01015">
    <property type="entry name" value="Ribosomal_S3Ae"/>
    <property type="match status" value="1"/>
</dbReference>
<dbReference type="InterPro" id="IPR001593">
    <property type="entry name" value="Ribosomal_eS1"/>
</dbReference>
<dbReference type="GeneID" id="85196145"/>
<gene>
    <name evidence="3" type="primary">rps3ae</name>
    <name evidence="5" type="ORF">MmiHf6_15430</name>
</gene>
<keyword evidence="2 3" id="KW-0687">Ribonucleoprotein</keyword>
<dbReference type="GO" id="GO:0005840">
    <property type="term" value="C:ribosome"/>
    <property type="evidence" value="ECO:0007669"/>
    <property type="project" value="UniProtKB-KW"/>
</dbReference>
<evidence type="ECO:0000313" key="5">
    <source>
        <dbReference type="EMBL" id="WNY24213.1"/>
    </source>
</evidence>
<dbReference type="Proteomes" id="UP001302978">
    <property type="component" value="Chromosome"/>
</dbReference>
<evidence type="ECO:0000256" key="2">
    <source>
        <dbReference type="ARBA" id="ARBA00023274"/>
    </source>
</evidence>
<dbReference type="HAMAP" id="MF_00359">
    <property type="entry name" value="Ribosomal_eS1"/>
    <property type="match status" value="1"/>
</dbReference>
<feature type="region of interest" description="Disordered" evidence="4">
    <location>
        <begin position="233"/>
        <end position="257"/>
    </location>
</feature>
<keyword evidence="1 3" id="KW-0689">Ribosomal protein</keyword>
<dbReference type="AlphaFoldDB" id="A0AA96V376"/>
<dbReference type="RefSeq" id="WP_316557388.1">
    <property type="nucleotide sequence ID" value="NZ_CP131059.1"/>
</dbReference>
<sequence length="257" mass="28819">MARKQQKKVDSWKEKKWYNIVAPEFLNRAVVGQTIASDPALLPDRIIETTVGEMSGEMSKNNIKMRFRIVNVNGDVAETVFLGHHLTNDYLRSIVKRQTSKIDAILTVRTADGYIVTIKPTCFTVKRARTSQIKAIRNMMTRIVVRRAVKTNFEDLVQEIVTGKLSSMVYKQTKNIYPLRRVEIRKTEVVKTPAQRRVPKVAEETAPAEEVAAPVEAPVETPVETAAAEVAAETPVEEVAAEPTEEVAEAVEETTEE</sequence>
<comment type="similarity">
    <text evidence="3">Belongs to the eukaryotic ribosomal protein eS1 family.</text>
</comment>
<dbReference type="PANTHER" id="PTHR11830">
    <property type="entry name" value="40S RIBOSOMAL PROTEIN S3A"/>
    <property type="match status" value="1"/>
</dbReference>
<reference evidence="5 6" key="1">
    <citation type="submission" date="2023-07" db="EMBL/GenBank/DDBJ databases">
        <title>Closed genoem sequence of Methanomicrococcus sp. Hf6.</title>
        <authorList>
            <person name="Poehlein A."/>
            <person name="Protasov E."/>
            <person name="Platt K."/>
            <person name="Reeh H."/>
            <person name="Daniel R."/>
            <person name="Brune A."/>
        </authorList>
    </citation>
    <scope>NUCLEOTIDE SEQUENCE [LARGE SCALE GENOMIC DNA]</scope>
    <source>
        <strain evidence="5 6">Hf6</strain>
    </source>
</reference>
<evidence type="ECO:0000256" key="4">
    <source>
        <dbReference type="SAM" id="MobiDB-lite"/>
    </source>
</evidence>
<dbReference type="GO" id="GO:0006412">
    <property type="term" value="P:translation"/>
    <property type="evidence" value="ECO:0007669"/>
    <property type="project" value="UniProtKB-UniRule"/>
</dbReference>
<organism evidence="5 6">
    <name type="scientific">Methanimicrococcus hongohii</name>
    <dbReference type="NCBI Taxonomy" id="3028295"/>
    <lineage>
        <taxon>Archaea</taxon>
        <taxon>Methanobacteriati</taxon>
        <taxon>Methanobacteriota</taxon>
        <taxon>Stenosarchaea group</taxon>
        <taxon>Methanomicrobia</taxon>
        <taxon>Methanosarcinales</taxon>
        <taxon>Methanosarcinaceae</taxon>
        <taxon>Methanimicrococcus</taxon>
    </lineage>
</organism>
<dbReference type="SMART" id="SM01397">
    <property type="entry name" value="Ribosomal_S3Ae"/>
    <property type="match status" value="1"/>
</dbReference>
<feature type="compositionally biased region" description="Acidic residues" evidence="4">
    <location>
        <begin position="235"/>
        <end position="257"/>
    </location>
</feature>